<accession>A0A345P8M6</accession>
<dbReference type="KEGG" id="mbah:HYN46_12820"/>
<dbReference type="Pfam" id="PF10604">
    <property type="entry name" value="Polyketide_cyc2"/>
    <property type="match status" value="1"/>
</dbReference>
<evidence type="ECO:0000313" key="1">
    <source>
        <dbReference type="EMBL" id="AXI03635.1"/>
    </source>
</evidence>
<dbReference type="AlphaFoldDB" id="A0A345P8M6"/>
<dbReference type="InterPro" id="IPR023393">
    <property type="entry name" value="START-like_dom_sf"/>
</dbReference>
<sequence length="175" mass="19371">MFKTILLIVVAVIVAILIYAATRPDSFSVERSITIKSPPEKVYALINDFHSWPTWSPWEKLDPTMTRHYSGAAQGDGTVYEWIGNSKVGSGRMEITSSVPASKIVIKLDFLKPLEAHNTAEFTLQPAGDSTTVTWRMYGPNPYVAKLIQVFCSMDKMVGKDFATGLANLKAQAEK</sequence>
<gene>
    <name evidence="1" type="ORF">HYN46_12820</name>
</gene>
<dbReference type="RefSeq" id="WP_114899743.1">
    <property type="nucleotide sequence ID" value="NZ_CP031222.1"/>
</dbReference>
<evidence type="ECO:0000313" key="2">
    <source>
        <dbReference type="Proteomes" id="UP000253940"/>
    </source>
</evidence>
<dbReference type="Proteomes" id="UP000253940">
    <property type="component" value="Chromosome"/>
</dbReference>
<dbReference type="EMBL" id="CP031222">
    <property type="protein sequence ID" value="AXI03635.1"/>
    <property type="molecule type" value="Genomic_DNA"/>
</dbReference>
<keyword evidence="2" id="KW-1185">Reference proteome</keyword>
<organism evidence="1 2">
    <name type="scientific">Aquirhabdus parva</name>
    <dbReference type="NCBI Taxonomy" id="2283318"/>
    <lineage>
        <taxon>Bacteria</taxon>
        <taxon>Pseudomonadati</taxon>
        <taxon>Pseudomonadota</taxon>
        <taxon>Gammaproteobacteria</taxon>
        <taxon>Moraxellales</taxon>
        <taxon>Moraxellaceae</taxon>
        <taxon>Aquirhabdus</taxon>
    </lineage>
</organism>
<dbReference type="CDD" id="cd07818">
    <property type="entry name" value="SRPBCC_1"/>
    <property type="match status" value="1"/>
</dbReference>
<dbReference type="SUPFAM" id="SSF55961">
    <property type="entry name" value="Bet v1-like"/>
    <property type="match status" value="1"/>
</dbReference>
<proteinExistence type="predicted"/>
<name>A0A345P8M6_9GAMM</name>
<dbReference type="OrthoDB" id="9807923at2"/>
<protein>
    <submittedName>
        <fullName evidence="1">Polyketide cyclase</fullName>
    </submittedName>
</protein>
<reference evidence="1 2" key="1">
    <citation type="submission" date="2018-07" db="EMBL/GenBank/DDBJ databases">
        <title>Genome sequencing of Moraxellaceae gen. HYN0046.</title>
        <authorList>
            <person name="Kim M."/>
            <person name="Yi H."/>
        </authorList>
    </citation>
    <scope>NUCLEOTIDE SEQUENCE [LARGE SCALE GENOMIC DNA]</scope>
    <source>
        <strain evidence="1 2">HYN0046</strain>
    </source>
</reference>
<dbReference type="InterPro" id="IPR019587">
    <property type="entry name" value="Polyketide_cyclase/dehydratase"/>
</dbReference>
<dbReference type="Gene3D" id="3.30.530.20">
    <property type="match status" value="1"/>
</dbReference>